<reference evidence="8 9" key="1">
    <citation type="submission" date="2016-10" db="EMBL/GenBank/DDBJ databases">
        <title>Silvanigrella aquatica sp. nov., isolated from a freshwater lake located in the Black Forest, Germany, description of Silvanigrellaceae fam. nov., Silvanigrellales ord. nov., reclassification of the order Bdellovibrionales in the class Oligoflexia, reclassification of the families Bacteriovoracaceae and Halobacteriovoraceae in the new order Bacteriovoracales ord. nov., and reclassification of the family Pseudobacteriovoracaceae in the order Oligoflexiales.</title>
        <authorList>
            <person name="Hahn M.W."/>
            <person name="Schmidt J."/>
            <person name="Koll U."/>
            <person name="Rohde M."/>
            <person name="Verbag S."/>
            <person name="Pitt A."/>
            <person name="Nakai R."/>
            <person name="Naganuma T."/>
            <person name="Lang E."/>
        </authorList>
    </citation>
    <scope>NUCLEOTIDE SEQUENCE [LARGE SCALE GENOMIC DNA]</scope>
    <source>
        <strain evidence="8 9">MWH-Nonnen-W8red</strain>
    </source>
</reference>
<dbReference type="AlphaFoldDB" id="A0A1L4CYX6"/>
<dbReference type="RefSeq" id="WP_148696876.1">
    <property type="nucleotide sequence ID" value="NZ_CP017834.1"/>
</dbReference>
<protein>
    <recommendedName>
        <fullName evidence="10">Trp operon repressor</fullName>
    </recommendedName>
</protein>
<accession>A0A1L4CYX6</accession>
<keyword evidence="7" id="KW-0804">Transcription</keyword>
<dbReference type="STRING" id="1915309.AXG55_04220"/>
<gene>
    <name evidence="8" type="ORF">AXG55_04220</name>
</gene>
<dbReference type="GO" id="GO:0003700">
    <property type="term" value="F:DNA-binding transcription factor activity"/>
    <property type="evidence" value="ECO:0007669"/>
    <property type="project" value="InterPro"/>
</dbReference>
<keyword evidence="6" id="KW-0238">DNA-binding</keyword>
<proteinExistence type="inferred from homology"/>
<evidence type="ECO:0000256" key="1">
    <source>
        <dbReference type="ARBA" id="ARBA00004496"/>
    </source>
</evidence>
<evidence type="ECO:0000313" key="9">
    <source>
        <dbReference type="Proteomes" id="UP000184731"/>
    </source>
</evidence>
<evidence type="ECO:0000256" key="2">
    <source>
        <dbReference type="ARBA" id="ARBA00007027"/>
    </source>
</evidence>
<name>A0A1L4CYX6_9BACT</name>
<sequence length="102" mass="11690">MIHPRSHKSTREILEFIAEVHEKNLDDIECEQLLRVFLTPAELDALSQRLQIVDMISKGIAQREISEKLGVGIATVTRGSRMLQENNELLHKVFPRTDQNLS</sequence>
<dbReference type="EMBL" id="CP017834">
    <property type="protein sequence ID" value="APJ03151.1"/>
    <property type="molecule type" value="Genomic_DNA"/>
</dbReference>
<dbReference type="Proteomes" id="UP000184731">
    <property type="component" value="Chromosome"/>
</dbReference>
<dbReference type="Pfam" id="PF01371">
    <property type="entry name" value="Trp_repressor"/>
    <property type="match status" value="1"/>
</dbReference>
<keyword evidence="5" id="KW-0805">Transcription regulation</keyword>
<organism evidence="8 9">
    <name type="scientific">Silvanigrella aquatica</name>
    <dbReference type="NCBI Taxonomy" id="1915309"/>
    <lineage>
        <taxon>Bacteria</taxon>
        <taxon>Pseudomonadati</taxon>
        <taxon>Bdellovibrionota</taxon>
        <taxon>Oligoflexia</taxon>
        <taxon>Silvanigrellales</taxon>
        <taxon>Silvanigrellaceae</taxon>
        <taxon>Silvanigrella</taxon>
    </lineage>
</organism>
<dbReference type="Gene3D" id="1.10.1270.10">
    <property type="entry name" value="TrpR-like"/>
    <property type="match status" value="1"/>
</dbReference>
<dbReference type="InterPro" id="IPR010921">
    <property type="entry name" value="Trp_repressor/repl_initiator"/>
</dbReference>
<evidence type="ECO:0000256" key="7">
    <source>
        <dbReference type="ARBA" id="ARBA00023163"/>
    </source>
</evidence>
<dbReference type="PANTHER" id="PTHR38025">
    <property type="entry name" value="TRP OPERON REPRESSOR"/>
    <property type="match status" value="1"/>
</dbReference>
<keyword evidence="9" id="KW-1185">Reference proteome</keyword>
<dbReference type="PANTHER" id="PTHR38025:SF1">
    <property type="entry name" value="TRP OPERON REPRESSOR"/>
    <property type="match status" value="1"/>
</dbReference>
<evidence type="ECO:0000256" key="5">
    <source>
        <dbReference type="ARBA" id="ARBA00023015"/>
    </source>
</evidence>
<evidence type="ECO:0000313" key="8">
    <source>
        <dbReference type="EMBL" id="APJ03151.1"/>
    </source>
</evidence>
<comment type="subcellular location">
    <subcellularLocation>
        <location evidence="1">Cytoplasm</location>
    </subcellularLocation>
</comment>
<dbReference type="GO" id="GO:0043565">
    <property type="term" value="F:sequence-specific DNA binding"/>
    <property type="evidence" value="ECO:0007669"/>
    <property type="project" value="InterPro"/>
</dbReference>
<evidence type="ECO:0000256" key="3">
    <source>
        <dbReference type="ARBA" id="ARBA00022490"/>
    </source>
</evidence>
<dbReference type="InterPro" id="IPR013335">
    <property type="entry name" value="Trp_repress_bac"/>
</dbReference>
<dbReference type="InterPro" id="IPR038116">
    <property type="entry name" value="TrpR-like_sf"/>
</dbReference>
<keyword evidence="4" id="KW-0678">Repressor</keyword>
<dbReference type="SUPFAM" id="SSF48295">
    <property type="entry name" value="TrpR-like"/>
    <property type="match status" value="1"/>
</dbReference>
<evidence type="ECO:0000256" key="4">
    <source>
        <dbReference type="ARBA" id="ARBA00022491"/>
    </source>
</evidence>
<keyword evidence="3" id="KW-0963">Cytoplasm</keyword>
<dbReference type="InterPro" id="IPR000831">
    <property type="entry name" value="Trp_repress"/>
</dbReference>
<dbReference type="KEGG" id="saqi:AXG55_04220"/>
<comment type="similarity">
    <text evidence="2">Belongs to the TrpR family.</text>
</comment>
<evidence type="ECO:0000256" key="6">
    <source>
        <dbReference type="ARBA" id="ARBA00023125"/>
    </source>
</evidence>
<dbReference type="OrthoDB" id="5704033at2"/>
<evidence type="ECO:0008006" key="10">
    <source>
        <dbReference type="Google" id="ProtNLM"/>
    </source>
</evidence>
<dbReference type="GO" id="GO:0005737">
    <property type="term" value="C:cytoplasm"/>
    <property type="evidence" value="ECO:0007669"/>
    <property type="project" value="UniProtKB-SubCell"/>
</dbReference>